<organism evidence="1 2">
    <name type="scientific">Arachidicoccus ginsenosidivorans</name>
    <dbReference type="NCBI Taxonomy" id="496057"/>
    <lineage>
        <taxon>Bacteria</taxon>
        <taxon>Pseudomonadati</taxon>
        <taxon>Bacteroidota</taxon>
        <taxon>Chitinophagia</taxon>
        <taxon>Chitinophagales</taxon>
        <taxon>Chitinophagaceae</taxon>
        <taxon>Arachidicoccus</taxon>
    </lineage>
</organism>
<evidence type="ECO:0000313" key="2">
    <source>
        <dbReference type="Proteomes" id="UP000321291"/>
    </source>
</evidence>
<dbReference type="KEGG" id="agi:FSB73_08690"/>
<dbReference type="OrthoDB" id="5540965at2"/>
<reference evidence="1 2" key="1">
    <citation type="journal article" date="2017" name="Int. J. Syst. Evol. Microbiol.">
        <title>Arachidicoccus ginsenosidivorans sp. nov., with ginsenoside-converting activity isolated from ginseng cultivating soil.</title>
        <authorList>
            <person name="Siddiqi M.Z."/>
            <person name="Aslam Z."/>
            <person name="Im W.T."/>
        </authorList>
    </citation>
    <scope>NUCLEOTIDE SEQUENCE [LARGE SCALE GENOMIC DNA]</scope>
    <source>
        <strain evidence="1 2">Gsoil 809</strain>
    </source>
</reference>
<protein>
    <recommendedName>
        <fullName evidence="3">MmcB family DNA repair protein</fullName>
    </recommendedName>
</protein>
<name>A0A5B8VL31_9BACT</name>
<gene>
    <name evidence="1" type="ORF">FSB73_08690</name>
</gene>
<proteinExistence type="predicted"/>
<evidence type="ECO:0000313" key="1">
    <source>
        <dbReference type="EMBL" id="QEC71731.1"/>
    </source>
</evidence>
<dbReference type="AlphaFoldDB" id="A0A5B8VL31"/>
<sequence>MFETELDMSLKFEQYLKANFGSTFIKECQGLFGVPDFLFYVKQKKETSVIAFELKLKNWQRAAKQAFRYKMFSNTSYVVLPEATVGNALANIELFQKYNIGLAKFDMNGSFAILFKPKPTLPYSEELNKKVLSSVDFSRKRTRNAGVFFD</sequence>
<dbReference type="EMBL" id="CP042434">
    <property type="protein sequence ID" value="QEC71731.1"/>
    <property type="molecule type" value="Genomic_DNA"/>
</dbReference>
<dbReference type="RefSeq" id="WP_146781108.1">
    <property type="nucleotide sequence ID" value="NZ_CP042434.1"/>
</dbReference>
<keyword evidence="2" id="KW-1185">Reference proteome</keyword>
<dbReference type="Proteomes" id="UP000321291">
    <property type="component" value="Chromosome"/>
</dbReference>
<accession>A0A5B8VL31</accession>
<evidence type="ECO:0008006" key="3">
    <source>
        <dbReference type="Google" id="ProtNLM"/>
    </source>
</evidence>